<gene>
    <name evidence="2" type="ORF">IE077_003866</name>
</gene>
<dbReference type="SUPFAM" id="SSF50978">
    <property type="entry name" value="WD40 repeat-like"/>
    <property type="match status" value="1"/>
</dbReference>
<evidence type="ECO:0000313" key="2">
    <source>
        <dbReference type="EMBL" id="KAF8819875.1"/>
    </source>
</evidence>
<organism evidence="2 3">
    <name type="scientific">Cardiosporidium cionae</name>
    <dbReference type="NCBI Taxonomy" id="476202"/>
    <lineage>
        <taxon>Eukaryota</taxon>
        <taxon>Sar</taxon>
        <taxon>Alveolata</taxon>
        <taxon>Apicomplexa</taxon>
        <taxon>Aconoidasida</taxon>
        <taxon>Nephromycida</taxon>
        <taxon>Cardiosporidium</taxon>
    </lineage>
</organism>
<comment type="caution">
    <text evidence="2">The sequence shown here is derived from an EMBL/GenBank/DDBJ whole genome shotgun (WGS) entry which is preliminary data.</text>
</comment>
<sequence length="414" mass="45996">MLSYSFANLCGAPFEGGHVQFSADGNSLLSPVQNRLCIFDLMNSTSYTLPCESRRNIHHICLHPDGKIAITIDTAGNALVIHLMKGCILHRLRFKSSGASTFRTASRLKSDTHGEVTAAAFSPDGAYFAVAVGKRLQLWESPLPKQAWQLNLLRQLGGHIAPIVSVDWSPDSQFLCTSAKDLTVRLWSAYPMKDFEPIAFVEHRSPLRGAFFSKDMHRIFSVSREGVLISWKWEKTNEENVTSEISVGRNIRPSRFFKDVKTVDPTNEEESSIEDLNSKAFYSHGIWKLDTKAYCNQTKGSKVSHATFHKEKNLLVLGYTGGVFGLYECPEFNSIYSLSIGGVVDTLAINKDGEWLAVGVGDAGQLIVWEWKSETFILKQQGHHYGIHCLAFSPPSSHALGQEKNGRGDIRPSS</sequence>
<dbReference type="EMBL" id="JADAQX010000569">
    <property type="protein sequence ID" value="KAF8819875.1"/>
    <property type="molecule type" value="Genomic_DNA"/>
</dbReference>
<dbReference type="InterPro" id="IPR027145">
    <property type="entry name" value="PWP2"/>
</dbReference>
<dbReference type="PANTHER" id="PTHR19858:SF0">
    <property type="entry name" value="PERIODIC TRYPTOPHAN PROTEIN 2 HOMOLOG"/>
    <property type="match status" value="1"/>
</dbReference>
<feature type="repeat" description="WD" evidence="1">
    <location>
        <begin position="156"/>
        <end position="188"/>
    </location>
</feature>
<name>A0ABQ7J7B3_9APIC</name>
<dbReference type="PROSITE" id="PS50294">
    <property type="entry name" value="WD_REPEATS_REGION"/>
    <property type="match status" value="1"/>
</dbReference>
<dbReference type="PROSITE" id="PS50082">
    <property type="entry name" value="WD_REPEATS_2"/>
    <property type="match status" value="1"/>
</dbReference>
<dbReference type="InterPro" id="IPR036322">
    <property type="entry name" value="WD40_repeat_dom_sf"/>
</dbReference>
<dbReference type="InterPro" id="IPR001680">
    <property type="entry name" value="WD40_rpt"/>
</dbReference>
<keyword evidence="1" id="KW-0853">WD repeat</keyword>
<evidence type="ECO:0000313" key="3">
    <source>
        <dbReference type="Proteomes" id="UP000823046"/>
    </source>
</evidence>
<proteinExistence type="predicted"/>
<dbReference type="PANTHER" id="PTHR19858">
    <property type="entry name" value="WD40 REPEAT PROTEIN"/>
    <property type="match status" value="1"/>
</dbReference>
<keyword evidence="3" id="KW-1185">Reference proteome</keyword>
<dbReference type="Gene3D" id="2.130.10.10">
    <property type="entry name" value="YVTN repeat-like/Quinoprotein amine dehydrogenase"/>
    <property type="match status" value="2"/>
</dbReference>
<protein>
    <submittedName>
        <fullName evidence="2">Uncharacterized protein</fullName>
    </submittedName>
</protein>
<evidence type="ECO:0000256" key="1">
    <source>
        <dbReference type="PROSITE-ProRule" id="PRU00221"/>
    </source>
</evidence>
<dbReference type="Proteomes" id="UP000823046">
    <property type="component" value="Unassembled WGS sequence"/>
</dbReference>
<dbReference type="SMART" id="SM00320">
    <property type="entry name" value="WD40"/>
    <property type="match status" value="5"/>
</dbReference>
<dbReference type="InterPro" id="IPR015943">
    <property type="entry name" value="WD40/YVTN_repeat-like_dom_sf"/>
</dbReference>
<accession>A0ABQ7J7B3</accession>
<feature type="non-terminal residue" evidence="2">
    <location>
        <position position="414"/>
    </location>
</feature>
<reference evidence="2 3" key="1">
    <citation type="journal article" date="2020" name="bioRxiv">
        <title>Metabolic contributions of an alphaproteobacterial endosymbiont in the apicomplexan Cardiosporidium cionae.</title>
        <authorList>
            <person name="Hunter E.S."/>
            <person name="Paight C.J."/>
            <person name="Lane C.E."/>
        </authorList>
    </citation>
    <scope>NUCLEOTIDE SEQUENCE [LARGE SCALE GENOMIC DNA]</scope>
    <source>
        <strain evidence="2">ESH_2018</strain>
    </source>
</reference>
<dbReference type="Pfam" id="PF00400">
    <property type="entry name" value="WD40"/>
    <property type="match status" value="2"/>
</dbReference>